<accession>A0AAP0NQ01</accession>
<dbReference type="Proteomes" id="UP001419268">
    <property type="component" value="Unassembled WGS sequence"/>
</dbReference>
<feature type="region of interest" description="Disordered" evidence="1">
    <location>
        <begin position="1"/>
        <end position="36"/>
    </location>
</feature>
<evidence type="ECO:0000313" key="3">
    <source>
        <dbReference type="Proteomes" id="UP001419268"/>
    </source>
</evidence>
<feature type="compositionally biased region" description="Basic residues" evidence="1">
    <location>
        <begin position="1"/>
        <end position="26"/>
    </location>
</feature>
<dbReference type="EMBL" id="JBBNAG010000008">
    <property type="protein sequence ID" value="KAK9112106.1"/>
    <property type="molecule type" value="Genomic_DNA"/>
</dbReference>
<dbReference type="AlphaFoldDB" id="A0AAP0NQ01"/>
<gene>
    <name evidence="2" type="ORF">Scep_019625</name>
</gene>
<sequence length="97" mass="11243">MRKVRVKSKKKKRKRKTKRKKKKKYSSKWSEKGQMPKAVLRVRRAVDVVPAWKALPPGEGRRTSPLKMADEVLKHLKITVILLRRAPPKPVPTSPNV</sequence>
<comment type="caution">
    <text evidence="2">The sequence shown here is derived from an EMBL/GenBank/DDBJ whole genome shotgun (WGS) entry which is preliminary data.</text>
</comment>
<evidence type="ECO:0000256" key="1">
    <source>
        <dbReference type="SAM" id="MobiDB-lite"/>
    </source>
</evidence>
<proteinExistence type="predicted"/>
<protein>
    <submittedName>
        <fullName evidence="2">Uncharacterized protein</fullName>
    </submittedName>
</protein>
<evidence type="ECO:0000313" key="2">
    <source>
        <dbReference type="EMBL" id="KAK9112106.1"/>
    </source>
</evidence>
<reference evidence="2 3" key="1">
    <citation type="submission" date="2024-01" db="EMBL/GenBank/DDBJ databases">
        <title>Genome assemblies of Stephania.</title>
        <authorList>
            <person name="Yang L."/>
        </authorList>
    </citation>
    <scope>NUCLEOTIDE SEQUENCE [LARGE SCALE GENOMIC DNA]</scope>
    <source>
        <strain evidence="2">JXDWG</strain>
        <tissue evidence="2">Leaf</tissue>
    </source>
</reference>
<organism evidence="2 3">
    <name type="scientific">Stephania cephalantha</name>
    <dbReference type="NCBI Taxonomy" id="152367"/>
    <lineage>
        <taxon>Eukaryota</taxon>
        <taxon>Viridiplantae</taxon>
        <taxon>Streptophyta</taxon>
        <taxon>Embryophyta</taxon>
        <taxon>Tracheophyta</taxon>
        <taxon>Spermatophyta</taxon>
        <taxon>Magnoliopsida</taxon>
        <taxon>Ranunculales</taxon>
        <taxon>Menispermaceae</taxon>
        <taxon>Menispermoideae</taxon>
        <taxon>Cissampelideae</taxon>
        <taxon>Stephania</taxon>
    </lineage>
</organism>
<keyword evidence="3" id="KW-1185">Reference proteome</keyword>
<name>A0AAP0NQ01_9MAGN</name>